<dbReference type="InterPro" id="IPR045621">
    <property type="entry name" value="BPD_transp_1_N"/>
</dbReference>
<evidence type="ECO:0000256" key="4">
    <source>
        <dbReference type="ARBA" id="ARBA00022692"/>
    </source>
</evidence>
<feature type="domain" description="ABC transmembrane type-1" evidence="8">
    <location>
        <begin position="94"/>
        <end position="303"/>
    </location>
</feature>
<evidence type="ECO:0000256" key="5">
    <source>
        <dbReference type="ARBA" id="ARBA00022989"/>
    </source>
</evidence>
<dbReference type="Pfam" id="PF19300">
    <property type="entry name" value="BPD_transp_1_N"/>
    <property type="match status" value="1"/>
</dbReference>
<keyword evidence="2 7" id="KW-0813">Transport</keyword>
<dbReference type="GO" id="GO:0005886">
    <property type="term" value="C:plasma membrane"/>
    <property type="evidence" value="ECO:0007669"/>
    <property type="project" value="UniProtKB-SubCell"/>
</dbReference>
<dbReference type="PANTHER" id="PTHR43163">
    <property type="entry name" value="DIPEPTIDE TRANSPORT SYSTEM PERMEASE PROTEIN DPPB-RELATED"/>
    <property type="match status" value="1"/>
</dbReference>
<feature type="transmembrane region" description="Helical" evidence="7">
    <location>
        <begin position="12"/>
        <end position="29"/>
    </location>
</feature>
<dbReference type="EMBL" id="FOXO01000003">
    <property type="protein sequence ID" value="SFP53920.1"/>
    <property type="molecule type" value="Genomic_DNA"/>
</dbReference>
<feature type="transmembrane region" description="Helical" evidence="7">
    <location>
        <begin position="94"/>
        <end position="117"/>
    </location>
</feature>
<dbReference type="SUPFAM" id="SSF161098">
    <property type="entry name" value="MetI-like"/>
    <property type="match status" value="1"/>
</dbReference>
<comment type="subcellular location">
    <subcellularLocation>
        <location evidence="1 7">Cell membrane</location>
        <topology evidence="1 7">Multi-pass membrane protein</topology>
    </subcellularLocation>
</comment>
<feature type="transmembrane region" description="Helical" evidence="7">
    <location>
        <begin position="176"/>
        <end position="194"/>
    </location>
</feature>
<dbReference type="CDD" id="cd06261">
    <property type="entry name" value="TM_PBP2"/>
    <property type="match status" value="1"/>
</dbReference>
<evidence type="ECO:0000256" key="7">
    <source>
        <dbReference type="RuleBase" id="RU363032"/>
    </source>
</evidence>
<protein>
    <submittedName>
        <fullName evidence="9">Peptide/nickel transport system permease protein</fullName>
    </submittedName>
</protein>
<sequence>MKYIIKKFFSTIVTLVVVSLCVFLAFNVIPGDPALRKLGTEASQELIEQTRQQMGLNDPLLVRYVRWFTSFLHGDMGTSYNYNVPVAGMIIDKIPITLTMAVMSFLLTILVSIPLGIATAKHENGLLDKTITITNQIIMAIPPFFSGILITFIFGMIFKLFTPGGFVSYTEDMSKFIRYLIFPSVAIALPKIAMTVKMLRSSLLDEAEKDYTRTAYSRGNNTSGVLYRHVLKNAMIPVITFLGMLLADMVAGSIVIEQVFSIPGISRILLASISNRDYPVVQAIIMGISAIVIVINLFVDIIYRIIDPRIEIAE</sequence>
<dbReference type="InterPro" id="IPR035906">
    <property type="entry name" value="MetI-like_sf"/>
</dbReference>
<dbReference type="Gene3D" id="1.10.3720.10">
    <property type="entry name" value="MetI-like"/>
    <property type="match status" value="1"/>
</dbReference>
<comment type="similarity">
    <text evidence="7">Belongs to the binding-protein-dependent transport system permease family.</text>
</comment>
<evidence type="ECO:0000256" key="6">
    <source>
        <dbReference type="ARBA" id="ARBA00023136"/>
    </source>
</evidence>
<evidence type="ECO:0000256" key="1">
    <source>
        <dbReference type="ARBA" id="ARBA00004651"/>
    </source>
</evidence>
<evidence type="ECO:0000313" key="10">
    <source>
        <dbReference type="Proteomes" id="UP000182624"/>
    </source>
</evidence>
<name>A0A1I5R6B4_9FIRM</name>
<dbReference type="OrthoDB" id="9806409at2"/>
<evidence type="ECO:0000259" key="8">
    <source>
        <dbReference type="PROSITE" id="PS50928"/>
    </source>
</evidence>
<evidence type="ECO:0000256" key="3">
    <source>
        <dbReference type="ARBA" id="ARBA00022475"/>
    </source>
</evidence>
<dbReference type="PANTHER" id="PTHR43163:SF6">
    <property type="entry name" value="DIPEPTIDE TRANSPORT SYSTEM PERMEASE PROTEIN DPPB-RELATED"/>
    <property type="match status" value="1"/>
</dbReference>
<keyword evidence="5 7" id="KW-1133">Transmembrane helix</keyword>
<feature type="transmembrane region" description="Helical" evidence="7">
    <location>
        <begin position="137"/>
        <end position="161"/>
    </location>
</feature>
<dbReference type="AlphaFoldDB" id="A0A1I5R6B4"/>
<dbReference type="InterPro" id="IPR000515">
    <property type="entry name" value="MetI-like"/>
</dbReference>
<proteinExistence type="inferred from homology"/>
<keyword evidence="4 7" id="KW-0812">Transmembrane</keyword>
<dbReference type="RefSeq" id="WP_074884263.1">
    <property type="nucleotide sequence ID" value="NZ_FOXO01000003.1"/>
</dbReference>
<accession>A0A1I5R6B4</accession>
<reference evidence="10" key="1">
    <citation type="submission" date="2016-10" db="EMBL/GenBank/DDBJ databases">
        <authorList>
            <person name="Varghese N."/>
            <person name="Submissions S."/>
        </authorList>
    </citation>
    <scope>NUCLEOTIDE SEQUENCE [LARGE SCALE GENOMIC DNA]</scope>
    <source>
        <strain evidence="10">P18</strain>
    </source>
</reference>
<keyword evidence="10" id="KW-1185">Reference proteome</keyword>
<evidence type="ECO:0000313" key="9">
    <source>
        <dbReference type="EMBL" id="SFP53920.1"/>
    </source>
</evidence>
<feature type="transmembrane region" description="Helical" evidence="7">
    <location>
        <begin position="280"/>
        <end position="299"/>
    </location>
</feature>
<feature type="transmembrane region" description="Helical" evidence="7">
    <location>
        <begin position="238"/>
        <end position="260"/>
    </location>
</feature>
<gene>
    <name evidence="9" type="ORF">SAMN04487928_103145</name>
</gene>
<keyword evidence="6 7" id="KW-0472">Membrane</keyword>
<dbReference type="Proteomes" id="UP000182624">
    <property type="component" value="Unassembled WGS sequence"/>
</dbReference>
<dbReference type="Pfam" id="PF00528">
    <property type="entry name" value="BPD_transp_1"/>
    <property type="match status" value="1"/>
</dbReference>
<dbReference type="GO" id="GO:0071916">
    <property type="term" value="F:dipeptide transmembrane transporter activity"/>
    <property type="evidence" value="ECO:0007669"/>
    <property type="project" value="TreeGrafter"/>
</dbReference>
<evidence type="ECO:0000256" key="2">
    <source>
        <dbReference type="ARBA" id="ARBA00022448"/>
    </source>
</evidence>
<dbReference type="PROSITE" id="PS50928">
    <property type="entry name" value="ABC_TM1"/>
    <property type="match status" value="1"/>
</dbReference>
<keyword evidence="3" id="KW-1003">Cell membrane</keyword>
<organism evidence="9 10">
    <name type="scientific">Butyrivibrio proteoclasticus</name>
    <dbReference type="NCBI Taxonomy" id="43305"/>
    <lineage>
        <taxon>Bacteria</taxon>
        <taxon>Bacillati</taxon>
        <taxon>Bacillota</taxon>
        <taxon>Clostridia</taxon>
        <taxon>Lachnospirales</taxon>
        <taxon>Lachnospiraceae</taxon>
        <taxon>Butyrivibrio</taxon>
    </lineage>
</organism>